<keyword evidence="1" id="KW-1185">Reference proteome</keyword>
<evidence type="ECO:0000313" key="1">
    <source>
        <dbReference type="Proteomes" id="UP000887581"/>
    </source>
</evidence>
<evidence type="ECO:0000313" key="2">
    <source>
        <dbReference type="WBParaSite" id="sdigi.contig353.g7685.t1"/>
    </source>
</evidence>
<organism evidence="1 2">
    <name type="scientific">Setaria digitata</name>
    <dbReference type="NCBI Taxonomy" id="48799"/>
    <lineage>
        <taxon>Eukaryota</taxon>
        <taxon>Metazoa</taxon>
        <taxon>Ecdysozoa</taxon>
        <taxon>Nematoda</taxon>
        <taxon>Chromadorea</taxon>
        <taxon>Rhabditida</taxon>
        <taxon>Spirurina</taxon>
        <taxon>Spiruromorpha</taxon>
        <taxon>Filarioidea</taxon>
        <taxon>Setariidae</taxon>
        <taxon>Setaria</taxon>
    </lineage>
</organism>
<dbReference type="AlphaFoldDB" id="A0A915PV98"/>
<dbReference type="WBParaSite" id="sdigi.contig353.g7685.t1">
    <property type="protein sequence ID" value="sdigi.contig353.g7685.t1"/>
    <property type="gene ID" value="sdigi.contig353.g7685"/>
</dbReference>
<sequence>MLHATNFYQNCVDEDTESRWMEVFEEQKAIGQASSDSILTAGNDQETEVIISKSVTTIEMGNPKINTDSTFLEKTHSAETKIDGKFRTSLQRCHEMENIDKVAYQ</sequence>
<protein>
    <submittedName>
        <fullName evidence="2">Uncharacterized protein</fullName>
    </submittedName>
</protein>
<proteinExistence type="predicted"/>
<dbReference type="Proteomes" id="UP000887581">
    <property type="component" value="Unplaced"/>
</dbReference>
<name>A0A915PV98_9BILA</name>
<reference evidence="2" key="1">
    <citation type="submission" date="2022-11" db="UniProtKB">
        <authorList>
            <consortium name="WormBaseParasite"/>
        </authorList>
    </citation>
    <scope>IDENTIFICATION</scope>
</reference>
<accession>A0A915PV98</accession>